<evidence type="ECO:0000313" key="3">
    <source>
        <dbReference type="Proteomes" id="UP000775213"/>
    </source>
</evidence>
<name>A0AAV7GEE9_DENCH</name>
<dbReference type="Proteomes" id="UP000775213">
    <property type="component" value="Unassembled WGS sequence"/>
</dbReference>
<protein>
    <submittedName>
        <fullName evidence="2">Uncharacterized protein</fullName>
    </submittedName>
</protein>
<feature type="transmembrane region" description="Helical" evidence="1">
    <location>
        <begin position="50"/>
        <end position="70"/>
    </location>
</feature>
<organism evidence="2 3">
    <name type="scientific">Dendrobium chrysotoxum</name>
    <name type="common">Orchid</name>
    <dbReference type="NCBI Taxonomy" id="161865"/>
    <lineage>
        <taxon>Eukaryota</taxon>
        <taxon>Viridiplantae</taxon>
        <taxon>Streptophyta</taxon>
        <taxon>Embryophyta</taxon>
        <taxon>Tracheophyta</taxon>
        <taxon>Spermatophyta</taxon>
        <taxon>Magnoliopsida</taxon>
        <taxon>Liliopsida</taxon>
        <taxon>Asparagales</taxon>
        <taxon>Orchidaceae</taxon>
        <taxon>Epidendroideae</taxon>
        <taxon>Malaxideae</taxon>
        <taxon>Dendrobiinae</taxon>
        <taxon>Dendrobium</taxon>
    </lineage>
</organism>
<keyword evidence="3" id="KW-1185">Reference proteome</keyword>
<dbReference type="AlphaFoldDB" id="A0AAV7GEE9"/>
<gene>
    <name evidence="2" type="ORF">IEQ34_018378</name>
</gene>
<accession>A0AAV7GEE9</accession>
<keyword evidence="1" id="KW-1133">Transmembrane helix</keyword>
<reference evidence="2 3" key="1">
    <citation type="journal article" date="2021" name="Hortic Res">
        <title>Chromosome-scale assembly of the Dendrobium chrysotoxum genome enhances the understanding of orchid evolution.</title>
        <authorList>
            <person name="Zhang Y."/>
            <person name="Zhang G.Q."/>
            <person name="Zhang D."/>
            <person name="Liu X.D."/>
            <person name="Xu X.Y."/>
            <person name="Sun W.H."/>
            <person name="Yu X."/>
            <person name="Zhu X."/>
            <person name="Wang Z.W."/>
            <person name="Zhao X."/>
            <person name="Zhong W.Y."/>
            <person name="Chen H."/>
            <person name="Yin W.L."/>
            <person name="Huang T."/>
            <person name="Niu S.C."/>
            <person name="Liu Z.J."/>
        </authorList>
    </citation>
    <scope>NUCLEOTIDE SEQUENCE [LARGE SCALE GENOMIC DNA]</scope>
    <source>
        <strain evidence="2">Lindl</strain>
    </source>
</reference>
<feature type="transmembrane region" description="Helical" evidence="1">
    <location>
        <begin position="12"/>
        <end position="38"/>
    </location>
</feature>
<comment type="caution">
    <text evidence="2">The sequence shown here is derived from an EMBL/GenBank/DDBJ whole genome shotgun (WGS) entry which is preliminary data.</text>
</comment>
<dbReference type="EMBL" id="JAGFBR010000016">
    <property type="protein sequence ID" value="KAH0454054.1"/>
    <property type="molecule type" value="Genomic_DNA"/>
</dbReference>
<keyword evidence="1" id="KW-0812">Transmembrane</keyword>
<evidence type="ECO:0000313" key="2">
    <source>
        <dbReference type="EMBL" id="KAH0454054.1"/>
    </source>
</evidence>
<sequence>MRLSLEEVVAAAVAAMVTRILMAALVAVVVVVVIKTVMEVILQEVRTTTAMVAVKAMGVSMAMVVVDLAFQGKMVIPIVTRGIGMPF</sequence>
<evidence type="ECO:0000256" key="1">
    <source>
        <dbReference type="SAM" id="Phobius"/>
    </source>
</evidence>
<proteinExistence type="predicted"/>
<keyword evidence="1" id="KW-0472">Membrane</keyword>